<feature type="domain" description="Nodulin-like" evidence="3">
    <location>
        <begin position="528"/>
        <end position="775"/>
    </location>
</feature>
<proteinExistence type="predicted"/>
<evidence type="ECO:0008006" key="7">
    <source>
        <dbReference type="Google" id="ProtNLM"/>
    </source>
</evidence>
<name>A0A8S1ZUC1_ARAAE</name>
<feature type="transmembrane region" description="Helical" evidence="2">
    <location>
        <begin position="141"/>
        <end position="165"/>
    </location>
</feature>
<keyword evidence="2" id="KW-0812">Transmembrane</keyword>
<dbReference type="AlphaFoldDB" id="A0A8S1ZUC1"/>
<keyword evidence="6" id="KW-1185">Reference proteome</keyword>
<sequence length="1078" mass="117438">MIYTETPSYHGRRRLLLIVVGLLISSSLVSFSHGVSSSCHHRPSSTSFQGVRRQILEGGNGTLVLAAERTRRPDPLNHFNIYVDGWNVTNAHYIASVGFSAVPFIVIAISWFVLLGLFLICSCLCCCCCGCGRRNYGYSRVCYTLSLVFLLLFTIAAVIGSAMLYTGQNEFYGSVERTFMYIVKQATGVLTKLTSLWDSIQSAKDIQLDGHNLFPPEFRGNIDHFNNMIKMSNITYPDRVANQTIRYLTGALNPVRYVLNVIAGVMLAVAFLGLLFSFCGLRVLVYLLVILGWILVTATILLSAVFLVFHNVVADTCMAMDQWVHDPAADSALSQLLPCLDAKTIGETLDITKTMTATAVDMTNAYTVNVSNHDQFPPNVPFYHNQSGPLVPLLCNPLDQNHNPRPCAPDEVLLANASQVYKGYVCQVNAEGICTTQGRLTPASYDQMMGAINVAFTLDHYGPFLASIADCTFVRDTFRDITTKNCPGLSITSQWIYAGLASLSGAKREYSDRSEMTKLAEKSGSRPPWVGLAAAAWVQVSAGSGSTFPLYSSALKSVLGFSQQQVTILGVACDLGENMGLLPGYASNKLPPWSMLLIGASSCFLGFGVLWLSVSQIVHGLPFWLLFIALALATNSNSWFGTASLVTNMRNFPMSRGPVAGLLKGYIGISGAAFTVLFSMVLHHSATNLLLFLTVGIPVICLTVMYFIRPCIPATGEDPSEPMYFAFLLATSILFAAYLVVTTVVSEVFILPSILKYVLVAIMVLLLLSPLAVPIKMTLFRSNAKSSPLGSSDNLAKEEGTQEEPLLTPSTSASNLGPIFEGDDESDMEILLAEGEGAVKKKRKPRRGEDFKLGQVFVKADFWLLWFVYFLGMGSGVTVSNNLAQIGFAFGIKDTTILLCLFSFFNFIGRLASGAISEHFVRSRTLPRTIWMGAAQLVMVFTFLLFSMAIDDAMSIYVATALIGIGMGFQFLSIATISELFGLRHFGINFNFILLGNPLGATIFSAFLAGYIYDKEADKQGNMTCIGPDCFRVTFLVLAGVCGLGTLLSVILTVRIRPVYQALYASGSFRLQPQSAGH</sequence>
<dbReference type="Gene3D" id="1.20.1250.20">
    <property type="entry name" value="MFS general substrate transporter like domains"/>
    <property type="match status" value="1"/>
</dbReference>
<protein>
    <recommendedName>
        <fullName evidence="7">Nodulin-like domain-containing protein</fullName>
    </recommendedName>
</protein>
<organism evidence="5 6">
    <name type="scientific">Arabidopsis arenosa</name>
    <name type="common">Sand rock-cress</name>
    <name type="synonym">Cardaminopsis arenosa</name>
    <dbReference type="NCBI Taxonomy" id="38785"/>
    <lineage>
        <taxon>Eukaryota</taxon>
        <taxon>Viridiplantae</taxon>
        <taxon>Streptophyta</taxon>
        <taxon>Embryophyta</taxon>
        <taxon>Tracheophyta</taxon>
        <taxon>Spermatophyta</taxon>
        <taxon>Magnoliopsida</taxon>
        <taxon>eudicotyledons</taxon>
        <taxon>Gunneridae</taxon>
        <taxon>Pentapetalae</taxon>
        <taxon>rosids</taxon>
        <taxon>malvids</taxon>
        <taxon>Brassicales</taxon>
        <taxon>Brassicaceae</taxon>
        <taxon>Camelineae</taxon>
        <taxon>Arabidopsis</taxon>
    </lineage>
</organism>
<dbReference type="InterPro" id="IPR056555">
    <property type="entry name" value="NFD4_C"/>
</dbReference>
<keyword evidence="2" id="KW-0472">Membrane</keyword>
<feature type="transmembrane region" description="Helical" evidence="2">
    <location>
        <begin position="757"/>
        <end position="775"/>
    </location>
</feature>
<dbReference type="EMBL" id="LR999452">
    <property type="protein sequence ID" value="CAE5964777.1"/>
    <property type="molecule type" value="Genomic_DNA"/>
</dbReference>
<dbReference type="Pfam" id="PF06813">
    <property type="entry name" value="Nodulin-like"/>
    <property type="match status" value="1"/>
</dbReference>
<feature type="transmembrane region" description="Helical" evidence="2">
    <location>
        <begin position="724"/>
        <end position="745"/>
    </location>
</feature>
<evidence type="ECO:0000256" key="1">
    <source>
        <dbReference type="SAM" id="MobiDB-lite"/>
    </source>
</evidence>
<feature type="transmembrane region" description="Helical" evidence="2">
    <location>
        <begin position="283"/>
        <end position="309"/>
    </location>
</feature>
<gene>
    <name evidence="5" type="ORF">AARE701A_LOCUS5918</name>
</gene>
<feature type="transmembrane region" description="Helical" evidence="2">
    <location>
        <begin position="883"/>
        <end position="908"/>
    </location>
</feature>
<dbReference type="SUPFAM" id="SSF103473">
    <property type="entry name" value="MFS general substrate transporter"/>
    <property type="match status" value="2"/>
</dbReference>
<feature type="transmembrane region" description="Helical" evidence="2">
    <location>
        <begin position="689"/>
        <end position="712"/>
    </location>
</feature>
<feature type="domain" description="NFD4 C-terminal" evidence="4">
    <location>
        <begin position="858"/>
        <end position="1060"/>
    </location>
</feature>
<feature type="transmembrane region" description="Helical" evidence="2">
    <location>
        <begin position="595"/>
        <end position="614"/>
    </location>
</feature>
<feature type="transmembrane region" description="Helical" evidence="2">
    <location>
        <begin position="104"/>
        <end position="129"/>
    </location>
</feature>
<dbReference type="CDD" id="cd17354">
    <property type="entry name" value="MFS_Mch1p_like"/>
    <property type="match status" value="1"/>
</dbReference>
<feature type="transmembrane region" description="Helical" evidence="2">
    <location>
        <begin position="929"/>
        <end position="950"/>
    </location>
</feature>
<evidence type="ECO:0000313" key="6">
    <source>
        <dbReference type="Proteomes" id="UP000682877"/>
    </source>
</evidence>
<dbReference type="Pfam" id="PF23262">
    <property type="entry name" value="NFD4_C"/>
    <property type="match status" value="1"/>
</dbReference>
<feature type="transmembrane region" description="Helical" evidence="2">
    <location>
        <begin position="990"/>
        <end position="1013"/>
    </location>
</feature>
<evidence type="ECO:0000259" key="4">
    <source>
        <dbReference type="Pfam" id="PF23262"/>
    </source>
</evidence>
<dbReference type="InterPro" id="IPR010658">
    <property type="entry name" value="Nodulin-like"/>
</dbReference>
<dbReference type="GO" id="GO:0005886">
    <property type="term" value="C:plasma membrane"/>
    <property type="evidence" value="ECO:0007669"/>
    <property type="project" value="TreeGrafter"/>
</dbReference>
<evidence type="ECO:0000313" key="5">
    <source>
        <dbReference type="EMBL" id="CAE5964777.1"/>
    </source>
</evidence>
<feature type="region of interest" description="Disordered" evidence="1">
    <location>
        <begin position="784"/>
        <end position="813"/>
    </location>
</feature>
<feature type="transmembrane region" description="Helical" evidence="2">
    <location>
        <begin position="956"/>
        <end position="978"/>
    </location>
</feature>
<keyword evidence="2" id="KW-1133">Transmembrane helix</keyword>
<feature type="transmembrane region" description="Helical" evidence="2">
    <location>
        <begin position="620"/>
        <end position="640"/>
    </location>
</feature>
<dbReference type="InterPro" id="IPR040283">
    <property type="entry name" value="DDB_G0292058-like"/>
</dbReference>
<accession>A0A8S1ZUC1</accession>
<feature type="transmembrane region" description="Helical" evidence="2">
    <location>
        <begin position="257"/>
        <end position="276"/>
    </location>
</feature>
<dbReference type="PANTHER" id="PTHR31414:SF22">
    <property type="entry name" value="ENVELOPE GLYCOPROTEIN B"/>
    <property type="match status" value="1"/>
</dbReference>
<feature type="transmembrane region" description="Helical" evidence="2">
    <location>
        <begin position="1033"/>
        <end position="1054"/>
    </location>
</feature>
<dbReference type="PANTHER" id="PTHR31414">
    <property type="entry name" value="TRANSMEMBRANE PROTEIN DDB_G0292058"/>
    <property type="match status" value="1"/>
</dbReference>
<dbReference type="Proteomes" id="UP000682877">
    <property type="component" value="Chromosome 2"/>
</dbReference>
<feature type="transmembrane region" description="Helical" evidence="2">
    <location>
        <begin position="661"/>
        <end position="683"/>
    </location>
</feature>
<evidence type="ECO:0000256" key="2">
    <source>
        <dbReference type="SAM" id="Phobius"/>
    </source>
</evidence>
<dbReference type="InterPro" id="IPR036259">
    <property type="entry name" value="MFS_trans_sf"/>
</dbReference>
<reference evidence="5" key="1">
    <citation type="submission" date="2021-01" db="EMBL/GenBank/DDBJ databases">
        <authorList>
            <person name="Bezrukov I."/>
        </authorList>
    </citation>
    <scope>NUCLEOTIDE SEQUENCE</scope>
</reference>
<feature type="compositionally biased region" description="Polar residues" evidence="1">
    <location>
        <begin position="784"/>
        <end position="794"/>
    </location>
</feature>
<evidence type="ECO:0000259" key="3">
    <source>
        <dbReference type="Pfam" id="PF06813"/>
    </source>
</evidence>
<dbReference type="GO" id="GO:0009506">
    <property type="term" value="C:plasmodesma"/>
    <property type="evidence" value="ECO:0007669"/>
    <property type="project" value="TreeGrafter"/>
</dbReference>